<dbReference type="PROSITE" id="PS50110">
    <property type="entry name" value="RESPONSE_REGULATORY"/>
    <property type="match status" value="1"/>
</dbReference>
<dbReference type="AlphaFoldDB" id="A0AAW9QZ69"/>
<dbReference type="InterPro" id="IPR001789">
    <property type="entry name" value="Sig_transdc_resp-reg_receiver"/>
</dbReference>
<keyword evidence="1 2" id="KW-0597">Phosphoprotein</keyword>
<gene>
    <name evidence="4" type="ORF">V0288_15415</name>
</gene>
<dbReference type="Gene3D" id="3.40.50.2300">
    <property type="match status" value="1"/>
</dbReference>
<dbReference type="CDD" id="cd17552">
    <property type="entry name" value="REC_RR468-like"/>
    <property type="match status" value="1"/>
</dbReference>
<evidence type="ECO:0000313" key="5">
    <source>
        <dbReference type="Proteomes" id="UP001328733"/>
    </source>
</evidence>
<keyword evidence="5" id="KW-1185">Reference proteome</keyword>
<dbReference type="EMBL" id="JBAFSM010000030">
    <property type="protein sequence ID" value="MEG3438519.1"/>
    <property type="molecule type" value="Genomic_DNA"/>
</dbReference>
<feature type="modified residue" description="4-aspartylphosphate" evidence="2">
    <location>
        <position position="54"/>
    </location>
</feature>
<dbReference type="RefSeq" id="WP_332865999.1">
    <property type="nucleotide sequence ID" value="NZ_JBAFSM010000030.1"/>
</dbReference>
<proteinExistence type="predicted"/>
<dbReference type="SMART" id="SM00448">
    <property type="entry name" value="REC"/>
    <property type="match status" value="1"/>
</dbReference>
<evidence type="ECO:0000313" key="4">
    <source>
        <dbReference type="EMBL" id="MEG3438519.1"/>
    </source>
</evidence>
<sequence length="125" mass="13723">MTKCILVIDDEPGIRQVIQVTFKVLTSWETLIAADCPAGIALAESRQPDAILLDVMLPGMDGITAFHRMRENPVTRSIPVILLTAKTGAGERARFAKLPIAGMITKPFTAPELVRQTRSILNWPD</sequence>
<dbReference type="PANTHER" id="PTHR44591">
    <property type="entry name" value="STRESS RESPONSE REGULATOR PROTEIN 1"/>
    <property type="match status" value="1"/>
</dbReference>
<evidence type="ECO:0000259" key="3">
    <source>
        <dbReference type="PROSITE" id="PS50110"/>
    </source>
</evidence>
<feature type="domain" description="Response regulatory" evidence="3">
    <location>
        <begin position="4"/>
        <end position="121"/>
    </location>
</feature>
<reference evidence="4 5" key="1">
    <citation type="submission" date="2024-01" db="EMBL/GenBank/DDBJ databases">
        <title>Genomic insights into the taxonomy and metabolism of the cyanobacterium Pannus brasiliensis CCIBt3594.</title>
        <authorList>
            <person name="Machado M."/>
            <person name="Botero N.B."/>
            <person name="Andreote A.P.D."/>
            <person name="Feitosa A.M.T."/>
            <person name="Popin R."/>
            <person name="Sivonen K."/>
            <person name="Fiore M.F."/>
        </authorList>
    </citation>
    <scope>NUCLEOTIDE SEQUENCE [LARGE SCALE GENOMIC DNA]</scope>
    <source>
        <strain evidence="4 5">CCIBt3594</strain>
    </source>
</reference>
<name>A0AAW9QZ69_9CHRO</name>
<accession>A0AAW9QZ69</accession>
<protein>
    <submittedName>
        <fullName evidence="4">Response regulator</fullName>
    </submittedName>
</protein>
<dbReference type="PANTHER" id="PTHR44591:SF22">
    <property type="entry name" value="CHEY SUBFAMILY"/>
    <property type="match status" value="1"/>
</dbReference>
<dbReference type="Pfam" id="PF00072">
    <property type="entry name" value="Response_reg"/>
    <property type="match status" value="1"/>
</dbReference>
<organism evidence="4 5">
    <name type="scientific">Pannus brasiliensis CCIBt3594</name>
    <dbReference type="NCBI Taxonomy" id="1427578"/>
    <lineage>
        <taxon>Bacteria</taxon>
        <taxon>Bacillati</taxon>
        <taxon>Cyanobacteriota</taxon>
        <taxon>Cyanophyceae</taxon>
        <taxon>Oscillatoriophycideae</taxon>
        <taxon>Chroococcales</taxon>
        <taxon>Microcystaceae</taxon>
        <taxon>Pannus</taxon>
    </lineage>
</organism>
<evidence type="ECO:0000256" key="2">
    <source>
        <dbReference type="PROSITE-ProRule" id="PRU00169"/>
    </source>
</evidence>
<dbReference type="SUPFAM" id="SSF52172">
    <property type="entry name" value="CheY-like"/>
    <property type="match status" value="1"/>
</dbReference>
<comment type="caution">
    <text evidence="4">The sequence shown here is derived from an EMBL/GenBank/DDBJ whole genome shotgun (WGS) entry which is preliminary data.</text>
</comment>
<dbReference type="InterPro" id="IPR050595">
    <property type="entry name" value="Bact_response_regulator"/>
</dbReference>
<evidence type="ECO:0000256" key="1">
    <source>
        <dbReference type="ARBA" id="ARBA00022553"/>
    </source>
</evidence>
<dbReference type="GO" id="GO:0000160">
    <property type="term" value="P:phosphorelay signal transduction system"/>
    <property type="evidence" value="ECO:0007669"/>
    <property type="project" value="InterPro"/>
</dbReference>
<dbReference type="InterPro" id="IPR011006">
    <property type="entry name" value="CheY-like_superfamily"/>
</dbReference>
<dbReference type="Proteomes" id="UP001328733">
    <property type="component" value="Unassembled WGS sequence"/>
</dbReference>